<proteinExistence type="predicted"/>
<dbReference type="RefSeq" id="WP_161008332.1">
    <property type="nucleotide sequence ID" value="NZ_WWCN01000013.1"/>
</dbReference>
<accession>A0A6L8KDU9</accession>
<dbReference type="Proteomes" id="UP000479335">
    <property type="component" value="Unassembled WGS sequence"/>
</dbReference>
<reference evidence="1 2" key="1">
    <citation type="submission" date="2019-12" db="EMBL/GenBank/DDBJ databases">
        <title>Novel species isolated from a subtropical stream in China.</title>
        <authorList>
            <person name="Lu H."/>
        </authorList>
    </citation>
    <scope>NUCLEOTIDE SEQUENCE [LARGE SCALE GENOMIC DNA]</scope>
    <source>
        <strain evidence="1 2">FT135W</strain>
    </source>
</reference>
<sequence>MLLLSNGTLFESDAAEQFCKWVDLAVRALNQLNDRKYRTLQNKINAL</sequence>
<comment type="caution">
    <text evidence="1">The sequence shown here is derived from an EMBL/GenBank/DDBJ whole genome shotgun (WGS) entry which is preliminary data.</text>
</comment>
<keyword evidence="2" id="KW-1185">Reference proteome</keyword>
<dbReference type="AlphaFoldDB" id="A0A6L8KDU9"/>
<gene>
    <name evidence="1" type="ORF">GTP46_19740</name>
</gene>
<evidence type="ECO:0000313" key="2">
    <source>
        <dbReference type="Proteomes" id="UP000479335"/>
    </source>
</evidence>
<name>A0A6L8KDU9_9BURK</name>
<dbReference type="EMBL" id="WWCN01000013">
    <property type="protein sequence ID" value="MYM24867.1"/>
    <property type="molecule type" value="Genomic_DNA"/>
</dbReference>
<organism evidence="1 2">
    <name type="scientific">Duganella flavida</name>
    <dbReference type="NCBI Taxonomy" id="2692175"/>
    <lineage>
        <taxon>Bacteria</taxon>
        <taxon>Pseudomonadati</taxon>
        <taxon>Pseudomonadota</taxon>
        <taxon>Betaproteobacteria</taxon>
        <taxon>Burkholderiales</taxon>
        <taxon>Oxalobacteraceae</taxon>
        <taxon>Telluria group</taxon>
        <taxon>Duganella</taxon>
    </lineage>
</organism>
<protein>
    <submittedName>
        <fullName evidence="1">Uncharacterized protein</fullName>
    </submittedName>
</protein>
<evidence type="ECO:0000313" key="1">
    <source>
        <dbReference type="EMBL" id="MYM24867.1"/>
    </source>
</evidence>